<gene>
    <name evidence="1" type="ORF">g.23316</name>
</gene>
<name>A0A1B6CLT9_9HEMI</name>
<sequence length="320" mass="35596">MSSFAPQLGRTNAYGSVDPSDLASQLEYIKKDLCSFDIPASDISVEDSTRRCYDVLWRVPGFSVLDYTYVTAQPGSSACDLNHSTYTLLNKSPYTCYIRAQRPMGYRACPSSLAMWEPVSTKSGLMTRLKPGERLAFGHDHFSTNFVVPRLTTSDGRSAVHLLSVSIYREPVTDYGTTPILTGLHSIEFNIENRYRVNNGSIGTFTGTDAPFVIRSFIGDSHMNRVSYGPPTPTRIRDIITPDGFAQVAKFVSYTTKSGNLCQLKFYAYIGGKLVAQDETPTLDPGTIYKVLGSNNKNGQPIYIVFCHKEKKIPRINYQP</sequence>
<accession>A0A1B6CLT9</accession>
<protein>
    <submittedName>
        <fullName evidence="1">Uncharacterized protein</fullName>
    </submittedName>
</protein>
<dbReference type="EMBL" id="GEDC01022906">
    <property type="protein sequence ID" value="JAS14392.1"/>
    <property type="molecule type" value="Transcribed_RNA"/>
</dbReference>
<organism evidence="1">
    <name type="scientific">Clastoptera arizonana</name>
    <name type="common">Arizona spittle bug</name>
    <dbReference type="NCBI Taxonomy" id="38151"/>
    <lineage>
        <taxon>Eukaryota</taxon>
        <taxon>Metazoa</taxon>
        <taxon>Ecdysozoa</taxon>
        <taxon>Arthropoda</taxon>
        <taxon>Hexapoda</taxon>
        <taxon>Insecta</taxon>
        <taxon>Pterygota</taxon>
        <taxon>Neoptera</taxon>
        <taxon>Paraneoptera</taxon>
        <taxon>Hemiptera</taxon>
        <taxon>Auchenorrhyncha</taxon>
        <taxon>Cercopoidea</taxon>
        <taxon>Clastopteridae</taxon>
        <taxon>Clastoptera</taxon>
    </lineage>
</organism>
<dbReference type="AlphaFoldDB" id="A0A1B6CLT9"/>
<evidence type="ECO:0000313" key="1">
    <source>
        <dbReference type="EMBL" id="JAS14392.1"/>
    </source>
</evidence>
<proteinExistence type="predicted"/>
<reference evidence="1" key="1">
    <citation type="submission" date="2015-12" db="EMBL/GenBank/DDBJ databases">
        <title>De novo transcriptome assembly of four potential Pierce s Disease insect vectors from Arizona vineyards.</title>
        <authorList>
            <person name="Tassone E.E."/>
        </authorList>
    </citation>
    <scope>NUCLEOTIDE SEQUENCE</scope>
</reference>